<dbReference type="Proteomes" id="UP000289996">
    <property type="component" value="Unassembled WGS sequence"/>
</dbReference>
<feature type="compositionally biased region" description="Polar residues" evidence="1">
    <location>
        <begin position="65"/>
        <end position="74"/>
    </location>
</feature>
<dbReference type="RefSeq" id="WP_130852093.1">
    <property type="nucleotide sequence ID" value="NZ_UYIG01000136.1"/>
</dbReference>
<evidence type="ECO:0000313" key="2">
    <source>
        <dbReference type="EMBL" id="VDG29353.1"/>
    </source>
</evidence>
<evidence type="ECO:0008006" key="4">
    <source>
        <dbReference type="Google" id="ProtNLM"/>
    </source>
</evidence>
<feature type="compositionally biased region" description="Basic residues" evidence="1">
    <location>
        <begin position="122"/>
        <end position="134"/>
    </location>
</feature>
<sequence length="134" mass="15851">MTIHCQLTVFFDQGFYRGLFERRTSAGYQVARVTLGTQPPTMPQIWWLINQRWISLDWSALMPETQPSPVNQRQRQARRSTKQGGRQSATKLLKLQHQQNLVLKKQRRRQSRLQHAAEVRQKKQAKRLAKHRGH</sequence>
<evidence type="ECO:0000256" key="1">
    <source>
        <dbReference type="SAM" id="MobiDB-lite"/>
    </source>
</evidence>
<reference evidence="2 3" key="1">
    <citation type="submission" date="2018-11" db="EMBL/GenBank/DDBJ databases">
        <authorList>
            <person name="Wuyts S."/>
        </authorList>
    </citation>
    <scope>NUCLEOTIDE SEQUENCE [LARGE SCALE GENOMIC DNA]</scope>
    <source>
        <strain evidence="2">Lactobacillus mudanjiangensis AMBF249</strain>
    </source>
</reference>
<dbReference type="OrthoDB" id="4570726at2"/>
<gene>
    <name evidence="2" type="ORF">MUDAN_MDHGFNIF_03489</name>
</gene>
<feature type="region of interest" description="Disordered" evidence="1">
    <location>
        <begin position="64"/>
        <end position="134"/>
    </location>
</feature>
<proteinExistence type="predicted"/>
<feature type="compositionally biased region" description="Polar residues" evidence="1">
    <location>
        <begin position="82"/>
        <end position="101"/>
    </location>
</feature>
<name>A0A660E1P5_9LACO</name>
<organism evidence="2 3">
    <name type="scientific">Lactiplantibacillus mudanjiangensis</name>
    <dbReference type="NCBI Taxonomy" id="1296538"/>
    <lineage>
        <taxon>Bacteria</taxon>
        <taxon>Bacillati</taxon>
        <taxon>Bacillota</taxon>
        <taxon>Bacilli</taxon>
        <taxon>Lactobacillales</taxon>
        <taxon>Lactobacillaceae</taxon>
        <taxon>Lactiplantibacillus</taxon>
    </lineage>
</organism>
<dbReference type="InterPro" id="IPR016787">
    <property type="entry name" value="UCP021328"/>
</dbReference>
<accession>A0A660E1P5</accession>
<protein>
    <recommendedName>
        <fullName evidence="4">DUF2992 domain-containing protein</fullName>
    </recommendedName>
</protein>
<dbReference type="AlphaFoldDB" id="A0A660E1P5"/>
<dbReference type="Pfam" id="PF11208">
    <property type="entry name" value="DUF2992"/>
    <property type="match status" value="1"/>
</dbReference>
<evidence type="ECO:0000313" key="3">
    <source>
        <dbReference type="Proteomes" id="UP000289996"/>
    </source>
</evidence>
<keyword evidence="3" id="KW-1185">Reference proteome</keyword>
<dbReference type="EMBL" id="UYIG01000136">
    <property type="protein sequence ID" value="VDG29353.1"/>
    <property type="molecule type" value="Genomic_DNA"/>
</dbReference>